<feature type="transmembrane region" description="Helical" evidence="1">
    <location>
        <begin position="34"/>
        <end position="53"/>
    </location>
</feature>
<dbReference type="OrthoDB" id="10595833at2759"/>
<dbReference type="Proteomes" id="UP000283634">
    <property type="component" value="Unassembled WGS sequence"/>
</dbReference>
<protein>
    <submittedName>
        <fullName evidence="2">Transmembrane protein NRF-6</fullName>
    </submittedName>
</protein>
<dbReference type="AlphaFoldDB" id="A0A422NG61"/>
<comment type="caution">
    <text evidence="2">The sequence shown here is derived from an EMBL/GenBank/DDBJ whole genome shotgun (WGS) entry which is preliminary data.</text>
</comment>
<dbReference type="GeneID" id="40329096"/>
<evidence type="ECO:0000313" key="2">
    <source>
        <dbReference type="EMBL" id="RNF04448.1"/>
    </source>
</evidence>
<accession>A0A422NG61</accession>
<keyword evidence="1" id="KW-1133">Transmembrane helix</keyword>
<gene>
    <name evidence="2" type="ORF">TraAM80_05163</name>
</gene>
<organism evidence="2 3">
    <name type="scientific">Trypanosoma rangeli</name>
    <dbReference type="NCBI Taxonomy" id="5698"/>
    <lineage>
        <taxon>Eukaryota</taxon>
        <taxon>Discoba</taxon>
        <taxon>Euglenozoa</taxon>
        <taxon>Kinetoplastea</taxon>
        <taxon>Metakinetoplastina</taxon>
        <taxon>Trypanosomatida</taxon>
        <taxon>Trypanosomatidae</taxon>
        <taxon>Trypanosoma</taxon>
        <taxon>Herpetosoma</taxon>
    </lineage>
</organism>
<proteinExistence type="predicted"/>
<dbReference type="EMBL" id="MKGL01000163">
    <property type="protein sequence ID" value="RNF04448.1"/>
    <property type="molecule type" value="Genomic_DNA"/>
</dbReference>
<name>A0A422NG61_TRYRA</name>
<evidence type="ECO:0000313" key="3">
    <source>
        <dbReference type="Proteomes" id="UP000283634"/>
    </source>
</evidence>
<feature type="transmembrane region" description="Helical" evidence="1">
    <location>
        <begin position="91"/>
        <end position="112"/>
    </location>
</feature>
<keyword evidence="3" id="KW-1185">Reference proteome</keyword>
<reference evidence="2 3" key="1">
    <citation type="journal article" date="2018" name="BMC Genomics">
        <title>Genomic comparison of Trypanosoma conorhini and Trypanosoma rangeli to Trypanosoma cruzi strains of high and low virulence.</title>
        <authorList>
            <person name="Bradwell K.R."/>
            <person name="Koparde V.N."/>
            <person name="Matveyev A.V."/>
            <person name="Serrano M.G."/>
            <person name="Alves J.M."/>
            <person name="Parikh H."/>
            <person name="Huang B."/>
            <person name="Lee V."/>
            <person name="Espinosa-Alvarez O."/>
            <person name="Ortiz P.A."/>
            <person name="Costa-Martins A.G."/>
            <person name="Teixeira M.M."/>
            <person name="Buck G.A."/>
        </authorList>
    </citation>
    <scope>NUCLEOTIDE SEQUENCE [LARGE SCALE GENOMIC DNA]</scope>
    <source>
        <strain evidence="2 3">AM80</strain>
    </source>
</reference>
<sequence length="135" mass="15479">MIFSLVWYARQILIMENVDLPRVNFVYAFLEEEAFAAFTVGTFLLIAGFLALHRLHLFEELLMTFLTTPVTATRRTCRQILVEYTLWYAKYLIANLASVTPVSFAVLMFFFFSNAVSGGGHGPFWGIFCTLFCHI</sequence>
<evidence type="ECO:0000256" key="1">
    <source>
        <dbReference type="SAM" id="Phobius"/>
    </source>
</evidence>
<keyword evidence="1 2" id="KW-0812">Transmembrane</keyword>
<keyword evidence="1" id="KW-0472">Membrane</keyword>
<dbReference type="RefSeq" id="XP_029238105.1">
    <property type="nucleotide sequence ID" value="XM_029382056.1"/>
</dbReference>